<accession>A0A8S5QJ24</accession>
<protein>
    <submittedName>
        <fullName evidence="1">Head to tail adaptor</fullName>
    </submittedName>
</protein>
<dbReference type="EMBL" id="BK015663">
    <property type="protein sequence ID" value="DAE18773.1"/>
    <property type="molecule type" value="Genomic_DNA"/>
</dbReference>
<name>A0A8S5QJ24_9CAUD</name>
<evidence type="ECO:0000313" key="1">
    <source>
        <dbReference type="EMBL" id="DAE18773.1"/>
    </source>
</evidence>
<organism evidence="1">
    <name type="scientific">Myoviridae sp. ctK7P4</name>
    <dbReference type="NCBI Taxonomy" id="2825080"/>
    <lineage>
        <taxon>Viruses</taxon>
        <taxon>Duplodnaviria</taxon>
        <taxon>Heunggongvirae</taxon>
        <taxon>Uroviricota</taxon>
        <taxon>Caudoviricetes</taxon>
    </lineage>
</organism>
<dbReference type="InterPro" id="IPR025127">
    <property type="entry name" value="DUF4054"/>
</dbReference>
<reference evidence="1" key="1">
    <citation type="journal article" date="2021" name="Proc. Natl. Acad. Sci. U.S.A.">
        <title>A Catalog of Tens of Thousands of Viruses from Human Metagenomes Reveals Hidden Associations with Chronic Diseases.</title>
        <authorList>
            <person name="Tisza M.J."/>
            <person name="Buck C.B."/>
        </authorList>
    </citation>
    <scope>NUCLEOTIDE SEQUENCE</scope>
    <source>
        <strain evidence="1">CtK7P4</strain>
    </source>
</reference>
<dbReference type="Pfam" id="PF13262">
    <property type="entry name" value="DUF4054"/>
    <property type="match status" value="1"/>
</dbReference>
<sequence>MASPTPQALKVFRETFPEITEDKYPDAAVRIRLSLADKFFAVDRFEDAEVRAHVMGLYAAHYLTAYGSTASGGNGNGGTLGVVASKSVDGASVSYDTSTGTEEGAGFWNMTAYGRELYQLMQIFGAGGIQI</sequence>
<proteinExistence type="predicted"/>